<name>A0A3E2HDG6_SCYLI</name>
<evidence type="ECO:0000313" key="7">
    <source>
        <dbReference type="EMBL" id="RFU31440.1"/>
    </source>
</evidence>
<proteinExistence type="predicted"/>
<dbReference type="CDD" id="cd12087">
    <property type="entry name" value="TM_EGFR-like"/>
    <property type="match status" value="1"/>
</dbReference>
<dbReference type="Pfam" id="PF00026">
    <property type="entry name" value="Asp"/>
    <property type="match status" value="1"/>
</dbReference>
<dbReference type="InterPro" id="IPR021109">
    <property type="entry name" value="Peptidase_aspartic_dom_sf"/>
</dbReference>
<keyword evidence="2 5" id="KW-0812">Transmembrane</keyword>
<dbReference type="GO" id="GO:0071944">
    <property type="term" value="C:cell periphery"/>
    <property type="evidence" value="ECO:0007669"/>
    <property type="project" value="UniProtKB-ARBA"/>
</dbReference>
<dbReference type="InterPro" id="IPR051694">
    <property type="entry name" value="Immunoregulatory_rcpt-like"/>
</dbReference>
<dbReference type="OrthoDB" id="4074350at2759"/>
<dbReference type="SUPFAM" id="SSF50630">
    <property type="entry name" value="Acid proteases"/>
    <property type="match status" value="1"/>
</dbReference>
<evidence type="ECO:0000256" key="2">
    <source>
        <dbReference type="ARBA" id="ARBA00022692"/>
    </source>
</evidence>
<dbReference type="OMA" id="YINSMIP"/>
<evidence type="ECO:0000256" key="5">
    <source>
        <dbReference type="SAM" id="Phobius"/>
    </source>
</evidence>
<dbReference type="STRING" id="5539.A0A3E2HDG6"/>
<feature type="domain" description="Peptidase A1" evidence="6">
    <location>
        <begin position="1"/>
        <end position="329"/>
    </location>
</feature>
<accession>A0A3E2HDG6</accession>
<feature type="non-terminal residue" evidence="7">
    <location>
        <position position="1"/>
    </location>
</feature>
<dbReference type="InterPro" id="IPR033121">
    <property type="entry name" value="PEPTIDASE_A1"/>
</dbReference>
<dbReference type="InterPro" id="IPR034164">
    <property type="entry name" value="Pepsin-like_dom"/>
</dbReference>
<protein>
    <recommendedName>
        <fullName evidence="6">Peptidase A1 domain-containing protein</fullName>
    </recommendedName>
</protein>
<evidence type="ECO:0000256" key="3">
    <source>
        <dbReference type="ARBA" id="ARBA00022989"/>
    </source>
</evidence>
<evidence type="ECO:0000259" key="6">
    <source>
        <dbReference type="PROSITE" id="PS51767"/>
    </source>
</evidence>
<evidence type="ECO:0000313" key="8">
    <source>
        <dbReference type="Proteomes" id="UP000258309"/>
    </source>
</evidence>
<evidence type="ECO:0000256" key="1">
    <source>
        <dbReference type="ARBA" id="ARBA00004167"/>
    </source>
</evidence>
<keyword evidence="3 5" id="KW-1133">Transmembrane helix</keyword>
<dbReference type="Gene3D" id="2.40.70.10">
    <property type="entry name" value="Acid Proteases"/>
    <property type="match status" value="2"/>
</dbReference>
<comment type="subcellular location">
    <subcellularLocation>
        <location evidence="1">Membrane</location>
        <topology evidence="1">Single-pass membrane protein</topology>
    </subcellularLocation>
</comment>
<gene>
    <name evidence="7" type="ORF">B7463_g4876</name>
</gene>
<comment type="caution">
    <text evidence="7">The sequence shown here is derived from an EMBL/GenBank/DDBJ whole genome shotgun (WGS) entry which is preliminary data.</text>
</comment>
<feature type="non-terminal residue" evidence="7">
    <location>
        <position position="499"/>
    </location>
</feature>
<dbReference type="EMBL" id="NCSJ02000075">
    <property type="protein sequence ID" value="RFU31440.1"/>
    <property type="molecule type" value="Genomic_DNA"/>
</dbReference>
<dbReference type="CDD" id="cd05471">
    <property type="entry name" value="pepsin_like"/>
    <property type="match status" value="1"/>
</dbReference>
<keyword evidence="4 5" id="KW-0472">Membrane</keyword>
<dbReference type="AlphaFoldDB" id="A0A3E2HDG6"/>
<dbReference type="Proteomes" id="UP000258309">
    <property type="component" value="Unassembled WGS sequence"/>
</dbReference>
<dbReference type="GO" id="GO:0016020">
    <property type="term" value="C:membrane"/>
    <property type="evidence" value="ECO:0007669"/>
    <property type="project" value="UniProtKB-SubCell"/>
</dbReference>
<feature type="transmembrane region" description="Helical" evidence="5">
    <location>
        <begin position="378"/>
        <end position="400"/>
    </location>
</feature>
<keyword evidence="8" id="KW-1185">Reference proteome</keyword>
<sequence>MVVLSQYGCSTEAFSQVPSDCASSRGMMFNPNTSSTWVDAGLYYINQNGVGLEANLGYVQAADFGLDTLGLGLVAGADGPTLEKQVVGGIATASPFYLGIFGLGIQPVNFTTLGNSSTPTFFQSLKDQGYIPSLSWSYTAGAIYRLKEVYGQLIFGGYDTSRFVESGVSFTMAVDATRDIVVALQSIVYSGGTETSLLSSPILTFIDSTDPNIWLPESACKAFESAFGITLDNKTGLYLVNDSHHEQLLLQNSQVSFVISDTLVGGSTVTVTLPYQAFDLMAQYPLVSNTSYYFPLKQATNETQYTLGRTFLQEAYLTVDYERRNFTVSQCAWDAGATSHIVPIESIDFVPPSPSNSAATANPTSSSSSSKHGISSGAIAGIVIGVVAAFSIAGLAFFFLRRKRKTDEGIQPMPEDNMSSYETTLETLPDGSKVYQLHSIQKVPERHELEAAVSRRLPGPGGVSEAGSEIVIGELDAGRVGTELDASRTATPSVGGAGA</sequence>
<evidence type="ECO:0000256" key="4">
    <source>
        <dbReference type="ARBA" id="ARBA00023136"/>
    </source>
</evidence>
<reference evidence="7 8" key="1">
    <citation type="submission" date="2018-05" db="EMBL/GenBank/DDBJ databases">
        <title>Draft genome sequence of Scytalidium lignicola DSM 105466, a ubiquitous saprotrophic fungus.</title>
        <authorList>
            <person name="Buettner E."/>
            <person name="Gebauer A.M."/>
            <person name="Hofrichter M."/>
            <person name="Liers C."/>
            <person name="Kellner H."/>
        </authorList>
    </citation>
    <scope>NUCLEOTIDE SEQUENCE [LARGE SCALE GENOMIC DNA]</scope>
    <source>
        <strain evidence="7 8">DSM 105466</strain>
    </source>
</reference>
<organism evidence="7 8">
    <name type="scientific">Scytalidium lignicola</name>
    <name type="common">Hyphomycete</name>
    <dbReference type="NCBI Taxonomy" id="5539"/>
    <lineage>
        <taxon>Eukaryota</taxon>
        <taxon>Fungi</taxon>
        <taxon>Dikarya</taxon>
        <taxon>Ascomycota</taxon>
        <taxon>Pezizomycotina</taxon>
        <taxon>Leotiomycetes</taxon>
        <taxon>Leotiomycetes incertae sedis</taxon>
        <taxon>Scytalidium</taxon>
    </lineage>
</organism>
<dbReference type="PANTHER" id="PTHR15549">
    <property type="entry name" value="PAIRED IMMUNOGLOBULIN-LIKE TYPE 2 RECEPTOR"/>
    <property type="match status" value="1"/>
</dbReference>
<dbReference type="PROSITE" id="PS51767">
    <property type="entry name" value="PEPTIDASE_A1"/>
    <property type="match status" value="1"/>
</dbReference>